<dbReference type="InterPro" id="IPR004274">
    <property type="entry name" value="FCP1_dom"/>
</dbReference>
<dbReference type="Pfam" id="PF03031">
    <property type="entry name" value="NIF"/>
    <property type="match status" value="1"/>
</dbReference>
<dbReference type="Gene3D" id="3.40.50.1000">
    <property type="entry name" value="HAD superfamily/HAD-like"/>
    <property type="match status" value="1"/>
</dbReference>
<sequence>MLLSLNVLVCMSSCRKLVNSQILSSLQRAWKVWWLLIFYSSLPSHDPSQLPHHTCPNFSSGYARPLVDIIDAHNRFKLRLYRPSTVTTEYREHVKDLSCLSKDFSRIVIVDNNPFSFIVQPLNGIPCVPFSAGQHSDDQLMEVIFPLLKHLSVQRDVRPALYERFHMPEWFQKHGIPRTDQAL</sequence>
<dbReference type="SMART" id="SM00577">
    <property type="entry name" value="CPDc"/>
    <property type="match status" value="1"/>
</dbReference>
<comment type="function">
    <text evidence="1">Essential component of the TIM23 complex, a complex that mediates the translocation of transit peptide-containing proteins across the mitochondrial inner membrane.</text>
</comment>
<reference evidence="4" key="1">
    <citation type="journal article" date="2014" name="Science">
        <title>Ancient hybridizations among the ancestral genomes of bread wheat.</title>
        <authorList>
            <consortium name="International Wheat Genome Sequencing Consortium,"/>
            <person name="Marcussen T."/>
            <person name="Sandve S.R."/>
            <person name="Heier L."/>
            <person name="Spannagl M."/>
            <person name="Pfeifer M."/>
            <person name="Jakobsen K.S."/>
            <person name="Wulff B.B."/>
            <person name="Steuernagel B."/>
            <person name="Mayer K.F."/>
            <person name="Olsen O.A."/>
        </authorList>
    </citation>
    <scope>NUCLEOTIDE SEQUENCE [LARGE SCALE GENOMIC DNA]</scope>
    <source>
        <strain evidence="4">cv. AL8/78</strain>
    </source>
</reference>
<dbReference type="InterPro" id="IPR036412">
    <property type="entry name" value="HAD-like_sf"/>
</dbReference>
<comment type="subcellular location">
    <subcellularLocation>
        <location evidence="1">Mitochondrion inner membrane</location>
        <topology evidence="1">Single-pass membrane protein</topology>
    </subcellularLocation>
</comment>
<keyword evidence="1" id="KW-0809">Transit peptide</keyword>
<protein>
    <recommendedName>
        <fullName evidence="1">Mitochondrial import inner membrane translocase subunit TIM50</fullName>
    </recommendedName>
</protein>
<accession>A0A453FUV3</accession>
<evidence type="ECO:0000256" key="1">
    <source>
        <dbReference type="RuleBase" id="RU365079"/>
    </source>
</evidence>
<dbReference type="GO" id="GO:0005744">
    <property type="term" value="C:TIM23 mitochondrial import inner membrane translocase complex"/>
    <property type="evidence" value="ECO:0007669"/>
    <property type="project" value="UniProtKB-UniRule"/>
</dbReference>
<dbReference type="InterPro" id="IPR050365">
    <property type="entry name" value="TIM50"/>
</dbReference>
<name>A0A453FUV3_AEGTS</name>
<dbReference type="PANTHER" id="PTHR12210">
    <property type="entry name" value="DULLARD PROTEIN PHOSPHATASE"/>
    <property type="match status" value="1"/>
</dbReference>
<keyword evidence="4" id="KW-1185">Reference proteome</keyword>
<reference evidence="3" key="5">
    <citation type="journal article" date="2021" name="G3 (Bethesda)">
        <title>Aegilops tauschii genome assembly Aet v5.0 features greater sequence contiguity and improved annotation.</title>
        <authorList>
            <person name="Wang L."/>
            <person name="Zhu T."/>
            <person name="Rodriguez J.C."/>
            <person name="Deal K.R."/>
            <person name="Dubcovsky J."/>
            <person name="McGuire P.E."/>
            <person name="Lux T."/>
            <person name="Spannagl M."/>
            <person name="Mayer K.F.X."/>
            <person name="Baldrich P."/>
            <person name="Meyers B.C."/>
            <person name="Huo N."/>
            <person name="Gu Y.Q."/>
            <person name="Zhou H."/>
            <person name="Devos K.M."/>
            <person name="Bennetzen J.L."/>
            <person name="Unver T."/>
            <person name="Budak H."/>
            <person name="Gulick P.J."/>
            <person name="Galiba G."/>
            <person name="Kalapos B."/>
            <person name="Nelson D.R."/>
            <person name="Li P."/>
            <person name="You F.M."/>
            <person name="Luo M.C."/>
            <person name="Dvorak J."/>
        </authorList>
    </citation>
    <scope>NUCLEOTIDE SEQUENCE [LARGE SCALE GENOMIC DNA]</scope>
    <source>
        <strain evidence="3">cv. AL8/78</strain>
    </source>
</reference>
<keyword evidence="1" id="KW-0811">Translocation</keyword>
<evidence type="ECO:0000313" key="4">
    <source>
        <dbReference type="Proteomes" id="UP000015105"/>
    </source>
</evidence>
<dbReference type="Gramene" id="AET3Gv20791000.1">
    <property type="protein sequence ID" value="AET3Gv20791000.1"/>
    <property type="gene ID" value="AET3Gv20791000"/>
</dbReference>
<dbReference type="SUPFAM" id="SSF56784">
    <property type="entry name" value="HAD-like"/>
    <property type="match status" value="1"/>
</dbReference>
<keyword evidence="1" id="KW-0813">Transport</keyword>
<comment type="similarity">
    <text evidence="1">Belongs to the TIM50 family.</text>
</comment>
<keyword evidence="1" id="KW-0653">Protein transport</keyword>
<organism evidence="3 4">
    <name type="scientific">Aegilops tauschii subsp. strangulata</name>
    <name type="common">Goatgrass</name>
    <dbReference type="NCBI Taxonomy" id="200361"/>
    <lineage>
        <taxon>Eukaryota</taxon>
        <taxon>Viridiplantae</taxon>
        <taxon>Streptophyta</taxon>
        <taxon>Embryophyta</taxon>
        <taxon>Tracheophyta</taxon>
        <taxon>Spermatophyta</taxon>
        <taxon>Magnoliopsida</taxon>
        <taxon>Liliopsida</taxon>
        <taxon>Poales</taxon>
        <taxon>Poaceae</taxon>
        <taxon>BOP clade</taxon>
        <taxon>Pooideae</taxon>
        <taxon>Triticodae</taxon>
        <taxon>Triticeae</taxon>
        <taxon>Triticinae</taxon>
        <taxon>Aegilops</taxon>
    </lineage>
</organism>
<evidence type="ECO:0000313" key="3">
    <source>
        <dbReference type="EnsemblPlants" id="AET3Gv20791000.1"/>
    </source>
</evidence>
<dbReference type="InterPro" id="IPR023214">
    <property type="entry name" value="HAD_sf"/>
</dbReference>
<reference evidence="3" key="4">
    <citation type="submission" date="2019-03" db="UniProtKB">
        <authorList>
            <consortium name="EnsemblPlants"/>
        </authorList>
    </citation>
    <scope>IDENTIFICATION</scope>
</reference>
<comment type="subunit">
    <text evidence="1">Component of the TIM23 complex.</text>
</comment>
<reference evidence="3" key="3">
    <citation type="journal article" date="2017" name="Nature">
        <title>Genome sequence of the progenitor of the wheat D genome Aegilops tauschii.</title>
        <authorList>
            <person name="Luo M.C."/>
            <person name="Gu Y.Q."/>
            <person name="Puiu D."/>
            <person name="Wang H."/>
            <person name="Twardziok S.O."/>
            <person name="Deal K.R."/>
            <person name="Huo N."/>
            <person name="Zhu T."/>
            <person name="Wang L."/>
            <person name="Wang Y."/>
            <person name="McGuire P.E."/>
            <person name="Liu S."/>
            <person name="Long H."/>
            <person name="Ramasamy R.K."/>
            <person name="Rodriguez J.C."/>
            <person name="Van S.L."/>
            <person name="Yuan L."/>
            <person name="Wang Z."/>
            <person name="Xia Z."/>
            <person name="Xiao L."/>
            <person name="Anderson O.D."/>
            <person name="Ouyang S."/>
            <person name="Liang Y."/>
            <person name="Zimin A.V."/>
            <person name="Pertea G."/>
            <person name="Qi P."/>
            <person name="Bennetzen J.L."/>
            <person name="Dai X."/>
            <person name="Dawson M.W."/>
            <person name="Muller H.G."/>
            <person name="Kugler K."/>
            <person name="Rivarola-Duarte L."/>
            <person name="Spannagl M."/>
            <person name="Mayer K.F.X."/>
            <person name="Lu F.H."/>
            <person name="Bevan M.W."/>
            <person name="Leroy P."/>
            <person name="Li P."/>
            <person name="You F.M."/>
            <person name="Sun Q."/>
            <person name="Liu Z."/>
            <person name="Lyons E."/>
            <person name="Wicker T."/>
            <person name="Salzberg S.L."/>
            <person name="Devos K.M."/>
            <person name="Dvorak J."/>
        </authorList>
    </citation>
    <scope>NUCLEOTIDE SEQUENCE [LARGE SCALE GENOMIC DNA]</scope>
    <source>
        <strain evidence="3">cv. AL8/78</strain>
    </source>
</reference>
<dbReference type="Proteomes" id="UP000015105">
    <property type="component" value="Chromosome 3D"/>
</dbReference>
<dbReference type="AlphaFoldDB" id="A0A453FUV3"/>
<reference evidence="4" key="2">
    <citation type="journal article" date="2017" name="Nat. Plants">
        <title>The Aegilops tauschii genome reveals multiple impacts of transposons.</title>
        <authorList>
            <person name="Zhao G."/>
            <person name="Zou C."/>
            <person name="Li K."/>
            <person name="Wang K."/>
            <person name="Li T."/>
            <person name="Gao L."/>
            <person name="Zhang X."/>
            <person name="Wang H."/>
            <person name="Yang Z."/>
            <person name="Liu X."/>
            <person name="Jiang W."/>
            <person name="Mao L."/>
            <person name="Kong X."/>
            <person name="Jiao Y."/>
            <person name="Jia J."/>
        </authorList>
    </citation>
    <scope>NUCLEOTIDE SEQUENCE [LARGE SCALE GENOMIC DNA]</scope>
    <source>
        <strain evidence="4">cv. AL8/78</strain>
    </source>
</reference>
<dbReference type="EnsemblPlants" id="AET3Gv20791000.1">
    <property type="protein sequence ID" value="AET3Gv20791000.1"/>
    <property type="gene ID" value="AET3Gv20791000"/>
</dbReference>
<dbReference type="GO" id="GO:0015031">
    <property type="term" value="P:protein transport"/>
    <property type="evidence" value="ECO:0007669"/>
    <property type="project" value="UniProtKB-KW"/>
</dbReference>
<keyword evidence="1" id="KW-0496">Mitochondrion</keyword>
<proteinExistence type="inferred from homology"/>
<evidence type="ECO:0000259" key="2">
    <source>
        <dbReference type="PROSITE" id="PS50969"/>
    </source>
</evidence>
<dbReference type="PROSITE" id="PS50969">
    <property type="entry name" value="FCP1"/>
    <property type="match status" value="1"/>
</dbReference>
<feature type="domain" description="FCP1 homology" evidence="2">
    <location>
        <begin position="1"/>
        <end position="151"/>
    </location>
</feature>